<sequence>MQVVFVKVAMLEPLPASNISNIDLLITETAKLSIYEDKHETVDQQHASPNTSGKSTKSATSLSPSQRQSAASTSMSAGVRATASSDVKEATENDTISSSAPRKSAKSNSQLSSSKRRSNGASASKSSFSLSAFHRPDNVSAKKSPEIQKGKLVDKEIADQATTPTSPPRKSTESKKTLPSSQQISIVNTANELLNRARLLYEEEKIAESLALLEEAYSLDPNPKTARKITRLKEALAMKNEVEAEAARKASANLEKKARALFQCKDYRGTLDLLLQANDICPSDKLKRRIERLQDLIAEEEEEKNDTSDEEDSDNKGADDIAPLNRGVANLSLKVIKAPGEKNVVELAEGFFLPRGLYEQLYPYQREGVSWLWNLHKTAPGGILADDMGLGKTLQTIAFLTGYLLSDEATKKPRTAMILAPVSVLRTWQSEFAKWSPSIRLVIYYEMAKNARRHALLSFQSRGGILLTTYNMLVSGIQVIAADQHYHQTEPSAWLSSSDPQFYARAFTYDYIILDEAHRIKNPSTQVAKAVRTLNCHHRLLLTGTAVQNNLRELWSLFDFTHAGCLLGSQKTFLLQYEKPILRSRERDASAAERLHGNLMAESLNKLIGPFLLRRTKKDTLTVFTRSAMPCKNEIVVWVYLSSLQEHIYRSFLKLDHVKELLFGGNTRRSPLVELTILKKLCDHPRLLSAHQCANLGLDVSKALPGSEILAPSHKVLYQESGKMAFVVRLLEHFQEEALQTGEPAHRTLIFSQSLRLLNMMEAAILGLNGQPGRSPKLPMHRILRLDGQLKPDERVAVLKEFADDLSYTAMLLTTQVGGVGLTITSADRVVILDPSWNPSVDAQAVDRVYRIGQHSNVVVYRLITCATVEEKIYRRQVFKDSVIRQTIGRAAADRPVDADVTDPYRYFTRQELVELFSLDENAHFSATQRQLAELHSTTERRTYPELESHLAFLKSMMDLVFDISDHDLLFSREEDKNDAEETVAERLFAQNRLKVGEAALKMEAARDFEASKKIQQQVYAPSKPAYNQPAGEIFIPSKKDTQRAMFNAPGCGKADFSITNNVFKDGCVFPPKVNPKIGFKQTSANLEGVVQPPLIPARLKSPESSSSPLVLTTSPSTDVIKFDPTEVVGDAAIDKSMQLLSLRKSLAASGIFLVDEVVSPIEEDEWKKGDVVVGDSCCENTDGGSGELQETSVAETASGLVDIIEASFLENE</sequence>
<dbReference type="InterPro" id="IPR049730">
    <property type="entry name" value="SNF2/RAD54-like_C"/>
</dbReference>
<evidence type="ECO:0000259" key="4">
    <source>
        <dbReference type="PROSITE" id="PS51194"/>
    </source>
</evidence>
<dbReference type="PROSITE" id="PS51192">
    <property type="entry name" value="HELICASE_ATP_BIND_1"/>
    <property type="match status" value="1"/>
</dbReference>
<dbReference type="Pfam" id="PF00271">
    <property type="entry name" value="Helicase_C"/>
    <property type="match status" value="1"/>
</dbReference>
<evidence type="ECO:0000313" key="6">
    <source>
        <dbReference type="Proteomes" id="UP000017246"/>
    </source>
</evidence>
<feature type="compositionally biased region" description="Acidic residues" evidence="2">
    <location>
        <begin position="298"/>
        <end position="313"/>
    </location>
</feature>
<dbReference type="InterPro" id="IPR027417">
    <property type="entry name" value="P-loop_NTPase"/>
</dbReference>
<dbReference type="OrthoDB" id="413460at2759"/>
<evidence type="ECO:0000256" key="2">
    <source>
        <dbReference type="SAM" id="MobiDB-lite"/>
    </source>
</evidence>
<dbReference type="Gene3D" id="3.40.50.10810">
    <property type="entry name" value="Tandem AAA-ATPase domain"/>
    <property type="match status" value="1"/>
</dbReference>
<name>A0A068YB32_ECHMU</name>
<dbReference type="OMA" id="PCKNEIV"/>
<organism evidence="5 6">
    <name type="scientific">Echinococcus multilocularis</name>
    <name type="common">Fox tapeworm</name>
    <dbReference type="NCBI Taxonomy" id="6211"/>
    <lineage>
        <taxon>Eukaryota</taxon>
        <taxon>Metazoa</taxon>
        <taxon>Spiralia</taxon>
        <taxon>Lophotrochozoa</taxon>
        <taxon>Platyhelminthes</taxon>
        <taxon>Cestoda</taxon>
        <taxon>Eucestoda</taxon>
        <taxon>Cyclophyllidea</taxon>
        <taxon>Taeniidae</taxon>
        <taxon>Echinococcus</taxon>
    </lineage>
</organism>
<dbReference type="SMART" id="SM00490">
    <property type="entry name" value="HELICc"/>
    <property type="match status" value="1"/>
</dbReference>
<dbReference type="eggNOG" id="KOG0387">
    <property type="taxonomic scope" value="Eukaryota"/>
</dbReference>
<gene>
    <name evidence="5" type="ORF">EmuJ_000704200</name>
</gene>
<feature type="compositionally biased region" description="Polar residues" evidence="2">
    <location>
        <begin position="44"/>
        <end position="76"/>
    </location>
</feature>
<dbReference type="PROSITE" id="PS51194">
    <property type="entry name" value="HELICASE_CTER"/>
    <property type="match status" value="1"/>
</dbReference>
<feature type="domain" description="Helicase ATP-binding" evidence="3">
    <location>
        <begin position="373"/>
        <end position="564"/>
    </location>
</feature>
<evidence type="ECO:0000259" key="3">
    <source>
        <dbReference type="PROSITE" id="PS51192"/>
    </source>
</evidence>
<dbReference type="InterPro" id="IPR000330">
    <property type="entry name" value="SNF2_N"/>
</dbReference>
<reference evidence="5" key="1">
    <citation type="journal article" date="2013" name="Nature">
        <title>The genomes of four tapeworm species reveal adaptations to parasitism.</title>
        <authorList>
            <person name="Tsai I.J."/>
            <person name="Zarowiecki M."/>
            <person name="Holroyd N."/>
            <person name="Garciarrubio A."/>
            <person name="Sanchez-Flores A."/>
            <person name="Brooks K.L."/>
            <person name="Tracey A."/>
            <person name="Bobes R.J."/>
            <person name="Fragoso G."/>
            <person name="Sciutto E."/>
            <person name="Aslett M."/>
            <person name="Beasley H."/>
            <person name="Bennett H.M."/>
            <person name="Cai J."/>
            <person name="Camicia F."/>
            <person name="Clark R."/>
            <person name="Cucher M."/>
            <person name="De Silva N."/>
            <person name="Day T.A."/>
            <person name="Deplazes P."/>
            <person name="Estrada K."/>
            <person name="Fernandez C."/>
            <person name="Holland P.W."/>
            <person name="Hou J."/>
            <person name="Hu S."/>
            <person name="Huckvale T."/>
            <person name="Hung S.S."/>
            <person name="Kamenetzky L."/>
            <person name="Keane J.A."/>
            <person name="Kiss F."/>
            <person name="Koziol U."/>
            <person name="Lambert O."/>
            <person name="Liu K."/>
            <person name="Luo X."/>
            <person name="Luo Y."/>
            <person name="Macchiaroli N."/>
            <person name="Nichol S."/>
            <person name="Paps J."/>
            <person name="Parkinson J."/>
            <person name="Pouchkina-Stantcheva N."/>
            <person name="Riddiford N."/>
            <person name="Rosenzvit M."/>
            <person name="Salinas G."/>
            <person name="Wasmuth J.D."/>
            <person name="Zamanian M."/>
            <person name="Zheng Y."/>
            <person name="Cai X."/>
            <person name="Soberon X."/>
            <person name="Olson P.D."/>
            <person name="Laclette J.P."/>
            <person name="Brehm K."/>
            <person name="Berriman M."/>
            <person name="Garciarrubio A."/>
            <person name="Bobes R.J."/>
            <person name="Fragoso G."/>
            <person name="Sanchez-Flores A."/>
            <person name="Estrada K."/>
            <person name="Cevallos M.A."/>
            <person name="Morett E."/>
            <person name="Gonzalez V."/>
            <person name="Portillo T."/>
            <person name="Ochoa-Leyva A."/>
            <person name="Jose M.V."/>
            <person name="Sciutto E."/>
            <person name="Landa A."/>
            <person name="Jimenez L."/>
            <person name="Valdes V."/>
            <person name="Carrero J.C."/>
            <person name="Larralde C."/>
            <person name="Morales-Montor J."/>
            <person name="Limon-Lason J."/>
            <person name="Soberon X."/>
            <person name="Laclette J.P."/>
        </authorList>
    </citation>
    <scope>NUCLEOTIDE SEQUENCE [LARGE SCALE GENOMIC DNA]</scope>
</reference>
<protein>
    <submittedName>
        <fullName evidence="5">DNA excision repair protein ERCC 6</fullName>
    </submittedName>
</protein>
<dbReference type="SMART" id="SM00487">
    <property type="entry name" value="DEXDc"/>
    <property type="match status" value="1"/>
</dbReference>
<dbReference type="Gene3D" id="3.40.50.300">
    <property type="entry name" value="P-loop containing nucleotide triphosphate hydrolases"/>
    <property type="match status" value="1"/>
</dbReference>
<feature type="region of interest" description="Disordered" evidence="2">
    <location>
        <begin position="40"/>
        <end position="183"/>
    </location>
</feature>
<dbReference type="AlphaFoldDB" id="A0A068YB32"/>
<reference evidence="5" key="2">
    <citation type="submission" date="2015-11" db="EMBL/GenBank/DDBJ databases">
        <authorList>
            <person name="Zhang Y."/>
            <person name="Guo Z."/>
        </authorList>
    </citation>
    <scope>NUCLEOTIDE SEQUENCE</scope>
</reference>
<dbReference type="GO" id="GO:0005524">
    <property type="term" value="F:ATP binding"/>
    <property type="evidence" value="ECO:0007669"/>
    <property type="project" value="InterPro"/>
</dbReference>
<dbReference type="PANTHER" id="PTHR45629">
    <property type="entry name" value="SNF2/RAD54 FAMILY MEMBER"/>
    <property type="match status" value="1"/>
</dbReference>
<keyword evidence="1" id="KW-0378">Hydrolase</keyword>
<evidence type="ECO:0000313" key="5">
    <source>
        <dbReference type="EMBL" id="CDS39513.1"/>
    </source>
</evidence>
<dbReference type="InterPro" id="IPR038718">
    <property type="entry name" value="SNF2-like_sf"/>
</dbReference>
<proteinExistence type="predicted"/>
<dbReference type="GO" id="GO:0016787">
    <property type="term" value="F:hydrolase activity"/>
    <property type="evidence" value="ECO:0007669"/>
    <property type="project" value="UniProtKB-KW"/>
</dbReference>
<feature type="compositionally biased region" description="Low complexity" evidence="2">
    <location>
        <begin position="106"/>
        <end position="133"/>
    </location>
</feature>
<accession>A0A068YB32</accession>
<dbReference type="Pfam" id="PF00176">
    <property type="entry name" value="SNF2-rel_dom"/>
    <property type="match status" value="1"/>
</dbReference>
<dbReference type="GO" id="GO:0015616">
    <property type="term" value="F:DNA translocase activity"/>
    <property type="evidence" value="ECO:0007669"/>
    <property type="project" value="TreeGrafter"/>
</dbReference>
<dbReference type="CDD" id="cd18793">
    <property type="entry name" value="SF2_C_SNF"/>
    <property type="match status" value="1"/>
</dbReference>
<feature type="region of interest" description="Disordered" evidence="2">
    <location>
        <begin position="298"/>
        <end position="321"/>
    </location>
</feature>
<dbReference type="Proteomes" id="UP000017246">
    <property type="component" value="Unassembled WGS sequence"/>
</dbReference>
<feature type="domain" description="Helicase C-terminal" evidence="4">
    <location>
        <begin position="726"/>
        <end position="902"/>
    </location>
</feature>
<dbReference type="InterPro" id="IPR001650">
    <property type="entry name" value="Helicase_C-like"/>
</dbReference>
<feature type="compositionally biased region" description="Basic and acidic residues" evidence="2">
    <location>
        <begin position="143"/>
        <end position="158"/>
    </location>
</feature>
<dbReference type="STRING" id="6211.A0A068YB32"/>
<dbReference type="EMBL" id="LN902843">
    <property type="protein sequence ID" value="CDS39513.1"/>
    <property type="molecule type" value="Genomic_DNA"/>
</dbReference>
<dbReference type="SUPFAM" id="SSF52540">
    <property type="entry name" value="P-loop containing nucleoside triphosphate hydrolases"/>
    <property type="match status" value="2"/>
</dbReference>
<dbReference type="PANTHER" id="PTHR45629:SF7">
    <property type="entry name" value="DNA EXCISION REPAIR PROTEIN ERCC-6-RELATED"/>
    <property type="match status" value="1"/>
</dbReference>
<dbReference type="InterPro" id="IPR050496">
    <property type="entry name" value="SNF2_RAD54_helicase_repair"/>
</dbReference>
<keyword evidence="6" id="KW-1185">Reference proteome</keyword>
<dbReference type="InterPro" id="IPR014001">
    <property type="entry name" value="Helicase_ATP-bd"/>
</dbReference>
<evidence type="ECO:0000256" key="1">
    <source>
        <dbReference type="ARBA" id="ARBA00022801"/>
    </source>
</evidence>